<dbReference type="CDD" id="cd23509">
    <property type="entry name" value="Gnk2-like"/>
    <property type="match status" value="2"/>
</dbReference>
<evidence type="ECO:0000256" key="10">
    <source>
        <dbReference type="ARBA" id="ARBA00022840"/>
    </source>
</evidence>
<evidence type="ECO:0000256" key="5">
    <source>
        <dbReference type="ARBA" id="ARBA00022692"/>
    </source>
</evidence>
<keyword evidence="11 19" id="KW-1133">Transmembrane helix</keyword>
<evidence type="ECO:0000256" key="15">
    <source>
        <dbReference type="ARBA" id="ARBA00023180"/>
    </source>
</evidence>
<evidence type="ECO:0000256" key="16">
    <source>
        <dbReference type="ARBA" id="ARBA00047899"/>
    </source>
</evidence>
<dbReference type="GO" id="GO:0004674">
    <property type="term" value="F:protein serine/threonine kinase activity"/>
    <property type="evidence" value="ECO:0007669"/>
    <property type="project" value="UniProtKB-KW"/>
</dbReference>
<protein>
    <recommendedName>
        <fullName evidence="2">non-specific serine/threonine protein kinase</fullName>
        <ecNumber evidence="2">2.7.11.1</ecNumber>
    </recommendedName>
</protein>
<dbReference type="FunFam" id="1.10.510.10:FF:000060">
    <property type="entry name" value="G-type lectin S-receptor-like serine/threonine-protein kinase"/>
    <property type="match status" value="1"/>
</dbReference>
<keyword evidence="5 19" id="KW-0812">Transmembrane</keyword>
<dbReference type="InterPro" id="IPR000719">
    <property type="entry name" value="Prot_kinase_dom"/>
</dbReference>
<feature type="domain" description="Protein kinase" evidence="21">
    <location>
        <begin position="338"/>
        <end position="610"/>
    </location>
</feature>
<evidence type="ECO:0000256" key="9">
    <source>
        <dbReference type="ARBA" id="ARBA00022777"/>
    </source>
</evidence>
<dbReference type="GO" id="GO:0042742">
    <property type="term" value="P:defense response to bacterium"/>
    <property type="evidence" value="ECO:0007669"/>
    <property type="project" value="TreeGrafter"/>
</dbReference>
<feature type="signal peptide" evidence="20">
    <location>
        <begin position="1"/>
        <end position="27"/>
    </location>
</feature>
<dbReference type="InterPro" id="IPR001245">
    <property type="entry name" value="Ser-Thr/Tyr_kinase_cat_dom"/>
</dbReference>
<keyword evidence="14" id="KW-0675">Receptor</keyword>
<feature type="transmembrane region" description="Helical" evidence="19">
    <location>
        <begin position="279"/>
        <end position="300"/>
    </location>
</feature>
<keyword evidence="7" id="KW-0677">Repeat</keyword>
<evidence type="ECO:0000256" key="19">
    <source>
        <dbReference type="SAM" id="Phobius"/>
    </source>
</evidence>
<organism evidence="23 24">
    <name type="scientific">Saponaria officinalis</name>
    <name type="common">Common soapwort</name>
    <name type="synonym">Lychnis saponaria</name>
    <dbReference type="NCBI Taxonomy" id="3572"/>
    <lineage>
        <taxon>Eukaryota</taxon>
        <taxon>Viridiplantae</taxon>
        <taxon>Streptophyta</taxon>
        <taxon>Embryophyta</taxon>
        <taxon>Tracheophyta</taxon>
        <taxon>Spermatophyta</taxon>
        <taxon>Magnoliopsida</taxon>
        <taxon>eudicotyledons</taxon>
        <taxon>Gunneridae</taxon>
        <taxon>Pentapetalae</taxon>
        <taxon>Caryophyllales</taxon>
        <taxon>Caryophyllaceae</taxon>
        <taxon>Caryophylleae</taxon>
        <taxon>Saponaria</taxon>
    </lineage>
</organism>
<evidence type="ECO:0000256" key="8">
    <source>
        <dbReference type="ARBA" id="ARBA00022741"/>
    </source>
</evidence>
<dbReference type="EC" id="2.7.11.1" evidence="2"/>
<evidence type="ECO:0000256" key="7">
    <source>
        <dbReference type="ARBA" id="ARBA00022737"/>
    </source>
</evidence>
<comment type="subcellular location">
    <subcellularLocation>
        <location evidence="1">Membrane</location>
        <topology evidence="1">Single-pass membrane protein</topology>
    </subcellularLocation>
</comment>
<dbReference type="EMBL" id="JBDFQZ010000007">
    <property type="protein sequence ID" value="KAK9706458.1"/>
    <property type="molecule type" value="Genomic_DNA"/>
</dbReference>
<feature type="binding site" evidence="18">
    <location>
        <position position="366"/>
    </location>
    <ligand>
        <name>ATP</name>
        <dbReference type="ChEBI" id="CHEBI:30616"/>
    </ligand>
</feature>
<feature type="domain" description="Gnk2-homologous" evidence="22">
    <location>
        <begin position="30"/>
        <end position="137"/>
    </location>
</feature>
<evidence type="ECO:0000313" key="23">
    <source>
        <dbReference type="EMBL" id="KAK9706458.1"/>
    </source>
</evidence>
<keyword evidence="3" id="KW-0723">Serine/threonine-protein kinase</keyword>
<dbReference type="GO" id="GO:0005886">
    <property type="term" value="C:plasma membrane"/>
    <property type="evidence" value="ECO:0007669"/>
    <property type="project" value="TreeGrafter"/>
</dbReference>
<evidence type="ECO:0000256" key="13">
    <source>
        <dbReference type="ARBA" id="ARBA00023157"/>
    </source>
</evidence>
<keyword evidence="8 18" id="KW-0547">Nucleotide-binding</keyword>
<comment type="catalytic activity">
    <reaction evidence="16">
        <text>L-threonyl-[protein] + ATP = O-phospho-L-threonyl-[protein] + ADP + H(+)</text>
        <dbReference type="Rhea" id="RHEA:46608"/>
        <dbReference type="Rhea" id="RHEA-COMP:11060"/>
        <dbReference type="Rhea" id="RHEA-COMP:11605"/>
        <dbReference type="ChEBI" id="CHEBI:15378"/>
        <dbReference type="ChEBI" id="CHEBI:30013"/>
        <dbReference type="ChEBI" id="CHEBI:30616"/>
        <dbReference type="ChEBI" id="CHEBI:61977"/>
        <dbReference type="ChEBI" id="CHEBI:456216"/>
        <dbReference type="EC" id="2.7.11.1"/>
    </reaction>
</comment>
<evidence type="ECO:0000256" key="11">
    <source>
        <dbReference type="ARBA" id="ARBA00022989"/>
    </source>
</evidence>
<evidence type="ECO:0000256" key="18">
    <source>
        <dbReference type="PROSITE-ProRule" id="PRU10141"/>
    </source>
</evidence>
<evidence type="ECO:0000313" key="24">
    <source>
        <dbReference type="Proteomes" id="UP001443914"/>
    </source>
</evidence>
<keyword evidence="12 19" id="KW-0472">Membrane</keyword>
<keyword evidence="10 18" id="KW-0067">ATP-binding</keyword>
<dbReference type="InterPro" id="IPR008271">
    <property type="entry name" value="Ser/Thr_kinase_AS"/>
</dbReference>
<evidence type="ECO:0000259" key="21">
    <source>
        <dbReference type="PROSITE" id="PS50011"/>
    </source>
</evidence>
<dbReference type="Pfam" id="PF07714">
    <property type="entry name" value="PK_Tyr_Ser-Thr"/>
    <property type="match status" value="1"/>
</dbReference>
<dbReference type="InterPro" id="IPR002902">
    <property type="entry name" value="GNK2"/>
</dbReference>
<name>A0AAW1JR68_SAPOF</name>
<evidence type="ECO:0000256" key="14">
    <source>
        <dbReference type="ARBA" id="ARBA00023170"/>
    </source>
</evidence>
<evidence type="ECO:0000256" key="2">
    <source>
        <dbReference type="ARBA" id="ARBA00012513"/>
    </source>
</evidence>
<dbReference type="Pfam" id="PF01657">
    <property type="entry name" value="Stress-antifung"/>
    <property type="match status" value="2"/>
</dbReference>
<comment type="catalytic activity">
    <reaction evidence="17">
        <text>L-seryl-[protein] + ATP = O-phospho-L-seryl-[protein] + ADP + H(+)</text>
        <dbReference type="Rhea" id="RHEA:17989"/>
        <dbReference type="Rhea" id="RHEA-COMP:9863"/>
        <dbReference type="Rhea" id="RHEA-COMP:11604"/>
        <dbReference type="ChEBI" id="CHEBI:15378"/>
        <dbReference type="ChEBI" id="CHEBI:29999"/>
        <dbReference type="ChEBI" id="CHEBI:30616"/>
        <dbReference type="ChEBI" id="CHEBI:83421"/>
        <dbReference type="ChEBI" id="CHEBI:456216"/>
        <dbReference type="EC" id="2.7.11.1"/>
    </reaction>
</comment>
<proteinExistence type="predicted"/>
<dbReference type="Gene3D" id="3.30.200.20">
    <property type="entry name" value="Phosphorylase Kinase, domain 1"/>
    <property type="match status" value="1"/>
</dbReference>
<dbReference type="InterPro" id="IPR038408">
    <property type="entry name" value="GNK2_sf"/>
</dbReference>
<gene>
    <name evidence="23" type="ORF">RND81_07G126200</name>
</gene>
<evidence type="ECO:0000259" key="22">
    <source>
        <dbReference type="PROSITE" id="PS51473"/>
    </source>
</evidence>
<evidence type="ECO:0000256" key="6">
    <source>
        <dbReference type="ARBA" id="ARBA00022729"/>
    </source>
</evidence>
<evidence type="ECO:0000256" key="1">
    <source>
        <dbReference type="ARBA" id="ARBA00004167"/>
    </source>
</evidence>
<dbReference type="Gene3D" id="1.10.510.10">
    <property type="entry name" value="Transferase(Phosphotransferase) domain 1"/>
    <property type="match status" value="1"/>
</dbReference>
<dbReference type="PROSITE" id="PS50011">
    <property type="entry name" value="PROTEIN_KINASE_DOM"/>
    <property type="match status" value="1"/>
</dbReference>
<dbReference type="InterPro" id="IPR011009">
    <property type="entry name" value="Kinase-like_dom_sf"/>
</dbReference>
<keyword evidence="6 20" id="KW-0732">Signal</keyword>
<reference evidence="23" key="1">
    <citation type="submission" date="2024-03" db="EMBL/GenBank/DDBJ databases">
        <title>WGS assembly of Saponaria officinalis var. Norfolk2.</title>
        <authorList>
            <person name="Jenkins J."/>
            <person name="Shu S."/>
            <person name="Grimwood J."/>
            <person name="Barry K."/>
            <person name="Goodstein D."/>
            <person name="Schmutz J."/>
            <person name="Leebens-Mack J."/>
            <person name="Osbourn A."/>
        </authorList>
    </citation>
    <scope>NUCLEOTIDE SEQUENCE [LARGE SCALE GENOMIC DNA]</scope>
    <source>
        <strain evidence="23">JIC</strain>
    </source>
</reference>
<feature type="chain" id="PRO_5043743835" description="non-specific serine/threonine protein kinase" evidence="20">
    <location>
        <begin position="28"/>
        <end position="663"/>
    </location>
</feature>
<dbReference type="PANTHER" id="PTHR27002">
    <property type="entry name" value="RECEPTOR-LIKE SERINE/THREONINE-PROTEIN KINASE SD1-8"/>
    <property type="match status" value="1"/>
</dbReference>
<dbReference type="PANTHER" id="PTHR27002:SF1050">
    <property type="entry name" value="CYSTEINE-RICH RECEPTOR-LIKE PROTEIN KINASE 5"/>
    <property type="match status" value="1"/>
</dbReference>
<comment type="caution">
    <text evidence="23">The sequence shown here is derived from an EMBL/GenBank/DDBJ whole genome shotgun (WGS) entry which is preliminary data.</text>
</comment>
<dbReference type="SMART" id="SM00220">
    <property type="entry name" value="S_TKc"/>
    <property type="match status" value="1"/>
</dbReference>
<dbReference type="GO" id="GO:0005524">
    <property type="term" value="F:ATP binding"/>
    <property type="evidence" value="ECO:0007669"/>
    <property type="project" value="UniProtKB-UniRule"/>
</dbReference>
<sequence length="663" mass="74067">MALITWPSSLLILLIIQLMSIIPKLTSNPTYLYHFCFNDTIFTSNSQYHTNLNTVFRYLAANAIDNPTGFYSTSAGRLTSQPVYGLFQCRGDQNATACSNCVSTATNIALPKKYCPNIEVGIIWYDECMVRYSNKSFIGIMDQAPSVQLWDDKNITGNQTRFIDLLGSAMDDVAVQVNNGSNSKKYGTKIVNVTKSMKLYALGQCTLDLSSSECNLCLRIGIGMLPVMVDGSVLMPSCIVRYATYPFFYDNNIVPAPSVTGDSTDGDRKGNKKASSKKVVVIVAPIAAVTIALLAILFIFRKRAKKYPGFTRENSLKFTTVESLQFDLVTLQNATNYFSHQNKLGEGGFGAVYKGTLQSGLEIAVKRLSRDSGQAIQEFRNEVLLVAKLQHRNLARLLGFCLDGHEKLLVYEYVANKSLDGFLFDDSKRRLLSWEVRYKIIEGVARGMLYLHQDSRPRIIHRDLKVSNILLDSNMNPKIADFGMARMFRVDQSHGNTMRVVGTYGYMSPEYAMHGQFSVKSDVYSYGVLVLEIISGKRNSTFYQSGYAEDLISYAWKKWKDGATFDIVDPTIRQSCSTTEVTRCIQLGLLCVQQSVNKRPTMATVVHKLVVSSSALPMPQQPAFFAHNRGVSEHSKDVVSDHLKDKSVLWSVNDLSITNVEPR</sequence>
<evidence type="ECO:0000256" key="3">
    <source>
        <dbReference type="ARBA" id="ARBA00022527"/>
    </source>
</evidence>
<dbReference type="Gene3D" id="3.30.430.20">
    <property type="entry name" value="Gnk2 domain, C-X8-C-X2-C motif"/>
    <property type="match status" value="2"/>
</dbReference>
<evidence type="ECO:0000256" key="4">
    <source>
        <dbReference type="ARBA" id="ARBA00022679"/>
    </source>
</evidence>
<dbReference type="FunFam" id="3.30.200.20:FF:000142">
    <property type="entry name" value="Cysteine-rich receptor-like protein kinase 10"/>
    <property type="match status" value="1"/>
</dbReference>
<dbReference type="CDD" id="cd14066">
    <property type="entry name" value="STKc_IRAK"/>
    <property type="match status" value="1"/>
</dbReference>
<feature type="domain" description="Gnk2-homologous" evidence="22">
    <location>
        <begin position="143"/>
        <end position="247"/>
    </location>
</feature>
<keyword evidence="9" id="KW-0418">Kinase</keyword>
<evidence type="ECO:0000256" key="17">
    <source>
        <dbReference type="ARBA" id="ARBA00048679"/>
    </source>
</evidence>
<dbReference type="PROSITE" id="PS00108">
    <property type="entry name" value="PROTEIN_KINASE_ST"/>
    <property type="match status" value="1"/>
</dbReference>
<evidence type="ECO:0000256" key="20">
    <source>
        <dbReference type="SAM" id="SignalP"/>
    </source>
</evidence>
<dbReference type="AlphaFoldDB" id="A0AAW1JR68"/>
<dbReference type="PROSITE" id="PS00107">
    <property type="entry name" value="PROTEIN_KINASE_ATP"/>
    <property type="match status" value="1"/>
</dbReference>
<dbReference type="Proteomes" id="UP001443914">
    <property type="component" value="Unassembled WGS sequence"/>
</dbReference>
<dbReference type="PROSITE" id="PS51473">
    <property type="entry name" value="GNK2"/>
    <property type="match status" value="2"/>
</dbReference>
<accession>A0AAW1JR68</accession>
<evidence type="ECO:0000256" key="12">
    <source>
        <dbReference type="ARBA" id="ARBA00023136"/>
    </source>
</evidence>
<dbReference type="InterPro" id="IPR017441">
    <property type="entry name" value="Protein_kinase_ATP_BS"/>
</dbReference>
<keyword evidence="15" id="KW-0325">Glycoprotein</keyword>
<keyword evidence="4" id="KW-0808">Transferase</keyword>
<keyword evidence="13" id="KW-1015">Disulfide bond</keyword>
<dbReference type="SUPFAM" id="SSF56112">
    <property type="entry name" value="Protein kinase-like (PK-like)"/>
    <property type="match status" value="1"/>
</dbReference>
<keyword evidence="24" id="KW-1185">Reference proteome</keyword>